<accession>A0A6J1Q9M8</accession>
<dbReference type="RefSeq" id="XP_024878368.1">
    <property type="nucleotide sequence ID" value="XM_025022600.1"/>
</dbReference>
<organism evidence="1 2">
    <name type="scientific">Temnothorax curvispinosus</name>
    <dbReference type="NCBI Taxonomy" id="300111"/>
    <lineage>
        <taxon>Eukaryota</taxon>
        <taxon>Metazoa</taxon>
        <taxon>Ecdysozoa</taxon>
        <taxon>Arthropoda</taxon>
        <taxon>Hexapoda</taxon>
        <taxon>Insecta</taxon>
        <taxon>Pterygota</taxon>
        <taxon>Neoptera</taxon>
        <taxon>Endopterygota</taxon>
        <taxon>Hymenoptera</taxon>
        <taxon>Apocrita</taxon>
        <taxon>Aculeata</taxon>
        <taxon>Formicoidea</taxon>
        <taxon>Formicidae</taxon>
        <taxon>Myrmicinae</taxon>
        <taxon>Temnothorax</taxon>
    </lineage>
</organism>
<keyword evidence="1" id="KW-1185">Reference proteome</keyword>
<feature type="non-terminal residue" evidence="2">
    <location>
        <position position="1"/>
    </location>
</feature>
<proteinExistence type="predicted"/>
<name>A0A6J1Q9M8_9HYME</name>
<sequence>LKLCEPHLQWLKYNQEPWTDVVEHWEASRLARIMDMTTHKDGNVHLIFTKWPILKHPQGYKLIESDYTAQFGNILSIYNEWPEFSRKIYALMKIEIKDKVYEEQLNQINENTSEEERNIRLLKLLPALCIPTMRIRKGTRSMKPTISESLNSFILSVNSFADFERDIERQRNRAAALNLTLQPFIIFVGRDASSVNAYYVCIDKTLYKIESALKAVDVCYKCFFVLHACYPKESQQIWLLIQKCLYNMTTEHDVCNSKVTSIEMALRKM</sequence>
<evidence type="ECO:0000313" key="1">
    <source>
        <dbReference type="Proteomes" id="UP000504618"/>
    </source>
</evidence>
<evidence type="ECO:0000313" key="2">
    <source>
        <dbReference type="RefSeq" id="XP_024878368.1"/>
    </source>
</evidence>
<gene>
    <name evidence="2" type="primary">LOC112458796</name>
</gene>
<dbReference type="GeneID" id="112458796"/>
<dbReference type="AlphaFoldDB" id="A0A6J1Q9M8"/>
<protein>
    <submittedName>
        <fullName evidence="2">Uncharacterized protein LOC112458796</fullName>
    </submittedName>
</protein>
<reference evidence="2" key="1">
    <citation type="submission" date="2025-08" db="UniProtKB">
        <authorList>
            <consortium name="RefSeq"/>
        </authorList>
    </citation>
    <scope>IDENTIFICATION</scope>
    <source>
        <tissue evidence="2">Whole body</tissue>
    </source>
</reference>
<dbReference type="OrthoDB" id="7546895at2759"/>
<dbReference type="Proteomes" id="UP000504618">
    <property type="component" value="Unplaced"/>
</dbReference>